<evidence type="ECO:0000313" key="2">
    <source>
        <dbReference type="Proteomes" id="UP001290861"/>
    </source>
</evidence>
<sequence length="40" mass="4531">MGCKKGKSTHKKKKDHFECKKCGAVVKNKGKVCKPKRLKD</sequence>
<dbReference type="EMBL" id="JARVCO010000012">
    <property type="protein sequence ID" value="MDZ8120389.1"/>
    <property type="molecule type" value="Genomic_DNA"/>
</dbReference>
<organism evidence="1 2">
    <name type="scientific">Pontiella agarivorans</name>
    <dbReference type="NCBI Taxonomy" id="3038953"/>
    <lineage>
        <taxon>Bacteria</taxon>
        <taxon>Pseudomonadati</taxon>
        <taxon>Kiritimatiellota</taxon>
        <taxon>Kiritimatiellia</taxon>
        <taxon>Kiritimatiellales</taxon>
        <taxon>Pontiellaceae</taxon>
        <taxon>Pontiella</taxon>
    </lineage>
</organism>
<evidence type="ECO:0008006" key="3">
    <source>
        <dbReference type="Google" id="ProtNLM"/>
    </source>
</evidence>
<evidence type="ECO:0000313" key="1">
    <source>
        <dbReference type="EMBL" id="MDZ8120389.1"/>
    </source>
</evidence>
<proteinExistence type="predicted"/>
<name>A0ABU5N1R1_9BACT</name>
<protein>
    <recommendedName>
        <fullName evidence="3">30S ribosomal protein S27ae</fullName>
    </recommendedName>
</protein>
<dbReference type="Proteomes" id="UP001290861">
    <property type="component" value="Unassembled WGS sequence"/>
</dbReference>
<dbReference type="RefSeq" id="WP_322610162.1">
    <property type="nucleotide sequence ID" value="NZ_JARVCO010000012.1"/>
</dbReference>
<reference evidence="1 2" key="1">
    <citation type="journal article" date="2024" name="Appl. Environ. Microbiol.">
        <title>Pontiella agarivorans sp. nov., a novel marine anaerobic bacterium capable of degrading macroalgal polysaccharides and fixing nitrogen.</title>
        <authorList>
            <person name="Liu N."/>
            <person name="Kivenson V."/>
            <person name="Peng X."/>
            <person name="Cui Z."/>
            <person name="Lankiewicz T.S."/>
            <person name="Gosselin K.M."/>
            <person name="English C.J."/>
            <person name="Blair E.M."/>
            <person name="O'Malley M.A."/>
            <person name="Valentine D.L."/>
        </authorList>
    </citation>
    <scope>NUCLEOTIDE SEQUENCE [LARGE SCALE GENOMIC DNA]</scope>
    <source>
        <strain evidence="1 2">NLcol2</strain>
    </source>
</reference>
<gene>
    <name evidence="1" type="ORF">P9H32_17290</name>
</gene>
<comment type="caution">
    <text evidence="1">The sequence shown here is derived from an EMBL/GenBank/DDBJ whole genome shotgun (WGS) entry which is preliminary data.</text>
</comment>
<accession>A0ABU5N1R1</accession>
<keyword evidence="2" id="KW-1185">Reference proteome</keyword>